<comment type="caution">
    <text evidence="2">The sequence shown here is derived from an EMBL/GenBank/DDBJ whole genome shotgun (WGS) entry which is preliminary data.</text>
</comment>
<dbReference type="RefSeq" id="WP_209468288.1">
    <property type="nucleotide sequence ID" value="NZ_JAGGLG010000056.1"/>
</dbReference>
<protein>
    <submittedName>
        <fullName evidence="2">Uncharacterized protein</fullName>
    </submittedName>
</protein>
<evidence type="ECO:0000313" key="3">
    <source>
        <dbReference type="Proteomes" id="UP001519289"/>
    </source>
</evidence>
<feature type="transmembrane region" description="Helical" evidence="1">
    <location>
        <begin position="24"/>
        <end position="46"/>
    </location>
</feature>
<dbReference type="EMBL" id="JAGGLG010000056">
    <property type="protein sequence ID" value="MBP2020191.1"/>
    <property type="molecule type" value="Genomic_DNA"/>
</dbReference>
<gene>
    <name evidence="2" type="ORF">J2Z79_003647</name>
</gene>
<proteinExistence type="predicted"/>
<dbReference type="Proteomes" id="UP001519289">
    <property type="component" value="Unassembled WGS sequence"/>
</dbReference>
<reference evidence="2 3" key="1">
    <citation type="submission" date="2021-03" db="EMBL/GenBank/DDBJ databases">
        <title>Genomic Encyclopedia of Type Strains, Phase IV (KMG-IV): sequencing the most valuable type-strain genomes for metagenomic binning, comparative biology and taxonomic classification.</title>
        <authorList>
            <person name="Goeker M."/>
        </authorList>
    </citation>
    <scope>NUCLEOTIDE SEQUENCE [LARGE SCALE GENOMIC DNA]</scope>
    <source>
        <strain evidence="2 3">DSM 27138</strain>
    </source>
</reference>
<organism evidence="2 3">
    <name type="scientific">Symbiobacterium terraclitae</name>
    <dbReference type="NCBI Taxonomy" id="557451"/>
    <lineage>
        <taxon>Bacteria</taxon>
        <taxon>Bacillati</taxon>
        <taxon>Bacillota</taxon>
        <taxon>Clostridia</taxon>
        <taxon>Eubacteriales</taxon>
        <taxon>Symbiobacteriaceae</taxon>
        <taxon>Symbiobacterium</taxon>
    </lineage>
</organism>
<keyword evidence="1" id="KW-1133">Transmembrane helix</keyword>
<evidence type="ECO:0000313" key="2">
    <source>
        <dbReference type="EMBL" id="MBP2020191.1"/>
    </source>
</evidence>
<evidence type="ECO:0000256" key="1">
    <source>
        <dbReference type="SAM" id="Phobius"/>
    </source>
</evidence>
<keyword evidence="1" id="KW-0472">Membrane</keyword>
<accession>A0ABS4JZ92</accession>
<sequence>MLRQTHHSYRDAYRESGWLIRLNLIYLAVVPAFLVGSLVYLFWVYLTI</sequence>
<keyword evidence="3" id="KW-1185">Reference proteome</keyword>
<keyword evidence="1" id="KW-0812">Transmembrane</keyword>
<name>A0ABS4JZ92_9FIRM</name>